<dbReference type="Pfam" id="PF06108">
    <property type="entry name" value="DUF952"/>
    <property type="match status" value="1"/>
</dbReference>
<organism evidence="1 2">
    <name type="scientific">Chromatocurvus halotolerans</name>
    <dbReference type="NCBI Taxonomy" id="1132028"/>
    <lineage>
        <taxon>Bacteria</taxon>
        <taxon>Pseudomonadati</taxon>
        <taxon>Pseudomonadota</taxon>
        <taxon>Gammaproteobacteria</taxon>
        <taxon>Cellvibrionales</taxon>
        <taxon>Halieaceae</taxon>
        <taxon>Chromatocurvus</taxon>
    </lineage>
</organism>
<accession>A0A4R2KV45</accession>
<sequence>MPSSHCHVYHLVQARLWEQVAATEGIYFPPTYETDGFVHGTANTQKLLSVANHFYRDIPGRWCCLRMTVESLGRTGVETVFEGTAPVGDIQPGFEGAGDELFPHIYGGIRPAAVLQVHAVTRAADGTFLAVAGVTD</sequence>
<protein>
    <submittedName>
        <fullName evidence="1">Uncharacterized protein (DUF952 family)</fullName>
    </submittedName>
</protein>
<dbReference type="InterPro" id="IPR009297">
    <property type="entry name" value="DUF952"/>
</dbReference>
<comment type="caution">
    <text evidence="1">The sequence shown here is derived from an EMBL/GenBank/DDBJ whole genome shotgun (WGS) entry which is preliminary data.</text>
</comment>
<gene>
    <name evidence="1" type="ORF">EV688_102150</name>
</gene>
<evidence type="ECO:0000313" key="2">
    <source>
        <dbReference type="Proteomes" id="UP000294980"/>
    </source>
</evidence>
<name>A0A4R2KV45_9GAMM</name>
<dbReference type="RefSeq" id="WP_117314578.1">
    <property type="nucleotide sequence ID" value="NZ_QQSW01000001.1"/>
</dbReference>
<dbReference type="Proteomes" id="UP000294980">
    <property type="component" value="Unassembled WGS sequence"/>
</dbReference>
<proteinExistence type="predicted"/>
<dbReference type="PANTHER" id="PTHR34129">
    <property type="entry name" value="BLR1139 PROTEIN"/>
    <property type="match status" value="1"/>
</dbReference>
<dbReference type="SUPFAM" id="SSF56399">
    <property type="entry name" value="ADP-ribosylation"/>
    <property type="match status" value="1"/>
</dbReference>
<keyword evidence="2" id="KW-1185">Reference proteome</keyword>
<dbReference type="AlphaFoldDB" id="A0A4R2KV45"/>
<reference evidence="1 2" key="1">
    <citation type="submission" date="2019-03" db="EMBL/GenBank/DDBJ databases">
        <title>Genomic Encyclopedia of Type Strains, Phase IV (KMG-IV): sequencing the most valuable type-strain genomes for metagenomic binning, comparative biology and taxonomic classification.</title>
        <authorList>
            <person name="Goeker M."/>
        </authorList>
    </citation>
    <scope>NUCLEOTIDE SEQUENCE [LARGE SCALE GENOMIC DNA]</scope>
    <source>
        <strain evidence="1 2">DSM 23344</strain>
    </source>
</reference>
<dbReference type="EMBL" id="SLWX01000002">
    <property type="protein sequence ID" value="TCO77693.1"/>
    <property type="molecule type" value="Genomic_DNA"/>
</dbReference>
<dbReference type="PANTHER" id="PTHR34129:SF1">
    <property type="entry name" value="DUF952 DOMAIN-CONTAINING PROTEIN"/>
    <property type="match status" value="1"/>
</dbReference>
<evidence type="ECO:0000313" key="1">
    <source>
        <dbReference type="EMBL" id="TCO77693.1"/>
    </source>
</evidence>
<dbReference type="OrthoDB" id="5638018at2"/>
<dbReference type="Gene3D" id="3.20.170.20">
    <property type="entry name" value="Protein of unknown function DUF952"/>
    <property type="match status" value="1"/>
</dbReference>